<proteinExistence type="predicted"/>
<feature type="region of interest" description="Disordered" evidence="1">
    <location>
        <begin position="1"/>
        <end position="26"/>
    </location>
</feature>
<sequence>FANVAVYKSARQSSWKQPGDDSPIQYTGKAYNAVDGIKNGHYPSGSCTHTKDRDDSPW</sequence>
<keyword evidence="3" id="KW-1185">Reference proteome</keyword>
<evidence type="ECO:0000313" key="3">
    <source>
        <dbReference type="Proteomes" id="UP001519460"/>
    </source>
</evidence>
<protein>
    <submittedName>
        <fullName evidence="2">Uncharacterized protein</fullName>
    </submittedName>
</protein>
<dbReference type="SUPFAM" id="SSF49785">
    <property type="entry name" value="Galactose-binding domain-like"/>
    <property type="match status" value="1"/>
</dbReference>
<comment type="caution">
    <text evidence="2">The sequence shown here is derived from an EMBL/GenBank/DDBJ whole genome shotgun (WGS) entry which is preliminary data.</text>
</comment>
<dbReference type="InterPro" id="IPR008979">
    <property type="entry name" value="Galactose-bd-like_sf"/>
</dbReference>
<reference evidence="2 3" key="1">
    <citation type="journal article" date="2023" name="Sci. Data">
        <title>Genome assembly of the Korean intertidal mud-creeper Batillaria attramentaria.</title>
        <authorList>
            <person name="Patra A.K."/>
            <person name="Ho P.T."/>
            <person name="Jun S."/>
            <person name="Lee S.J."/>
            <person name="Kim Y."/>
            <person name="Won Y.J."/>
        </authorList>
    </citation>
    <scope>NUCLEOTIDE SEQUENCE [LARGE SCALE GENOMIC DNA]</scope>
    <source>
        <strain evidence="2">Wonlab-2016</strain>
    </source>
</reference>
<dbReference type="AlphaFoldDB" id="A0ABD0LDE9"/>
<dbReference type="EMBL" id="JACVVK020000057">
    <property type="protein sequence ID" value="KAK7497597.1"/>
    <property type="molecule type" value="Genomic_DNA"/>
</dbReference>
<evidence type="ECO:0000256" key="1">
    <source>
        <dbReference type="SAM" id="MobiDB-lite"/>
    </source>
</evidence>
<gene>
    <name evidence="2" type="ORF">BaRGS_00011237</name>
</gene>
<dbReference type="Gene3D" id="2.60.120.260">
    <property type="entry name" value="Galactose-binding domain-like"/>
    <property type="match status" value="1"/>
</dbReference>
<name>A0ABD0LDE9_9CAEN</name>
<organism evidence="2 3">
    <name type="scientific">Batillaria attramentaria</name>
    <dbReference type="NCBI Taxonomy" id="370345"/>
    <lineage>
        <taxon>Eukaryota</taxon>
        <taxon>Metazoa</taxon>
        <taxon>Spiralia</taxon>
        <taxon>Lophotrochozoa</taxon>
        <taxon>Mollusca</taxon>
        <taxon>Gastropoda</taxon>
        <taxon>Caenogastropoda</taxon>
        <taxon>Sorbeoconcha</taxon>
        <taxon>Cerithioidea</taxon>
        <taxon>Batillariidae</taxon>
        <taxon>Batillaria</taxon>
    </lineage>
</organism>
<accession>A0ABD0LDE9</accession>
<feature type="non-terminal residue" evidence="2">
    <location>
        <position position="58"/>
    </location>
</feature>
<dbReference type="Proteomes" id="UP001519460">
    <property type="component" value="Unassembled WGS sequence"/>
</dbReference>
<feature type="non-terminal residue" evidence="2">
    <location>
        <position position="1"/>
    </location>
</feature>
<evidence type="ECO:0000313" key="2">
    <source>
        <dbReference type="EMBL" id="KAK7497597.1"/>
    </source>
</evidence>